<gene>
    <name evidence="3" type="ORF">DILT_LOCUS19887</name>
</gene>
<dbReference type="EMBL" id="UYRU01124580">
    <property type="protein sequence ID" value="VDN49780.1"/>
    <property type="molecule type" value="Genomic_DNA"/>
</dbReference>
<name>A0A3P7P868_DIBLA</name>
<dbReference type="InterPro" id="IPR002616">
    <property type="entry name" value="tRNA_ribo_trans-like"/>
</dbReference>
<dbReference type="OrthoDB" id="10249838at2759"/>
<dbReference type="Gene3D" id="3.20.20.105">
    <property type="entry name" value="Queuine tRNA-ribosyltransferase-like"/>
    <property type="match status" value="1"/>
</dbReference>
<keyword evidence="1" id="KW-0862">Zinc</keyword>
<evidence type="ECO:0000313" key="4">
    <source>
        <dbReference type="Proteomes" id="UP000281553"/>
    </source>
</evidence>
<evidence type="ECO:0000256" key="1">
    <source>
        <dbReference type="ARBA" id="ARBA00022833"/>
    </source>
</evidence>
<dbReference type="PANTHER" id="PTHR43530">
    <property type="entry name" value="QUEUINE TRNA-RIBOSYLTRANSFERASE CATALYTIC SUBUNIT 1"/>
    <property type="match status" value="1"/>
</dbReference>
<dbReference type="Pfam" id="PF01702">
    <property type="entry name" value="TGT"/>
    <property type="match status" value="1"/>
</dbReference>
<proteinExistence type="predicted"/>
<reference evidence="3 4" key="1">
    <citation type="submission" date="2018-11" db="EMBL/GenBank/DDBJ databases">
        <authorList>
            <consortium name="Pathogen Informatics"/>
        </authorList>
    </citation>
    <scope>NUCLEOTIDE SEQUENCE [LARGE SCALE GENOMIC DNA]</scope>
</reference>
<dbReference type="GO" id="GO:0005829">
    <property type="term" value="C:cytosol"/>
    <property type="evidence" value="ECO:0007669"/>
    <property type="project" value="TreeGrafter"/>
</dbReference>
<dbReference type="PANTHER" id="PTHR43530:SF1">
    <property type="entry name" value="QUEUINE TRNA-RIBOSYLTRANSFERASE CATALYTIC SUBUNIT 1"/>
    <property type="match status" value="1"/>
</dbReference>
<dbReference type="GO" id="GO:0006400">
    <property type="term" value="P:tRNA modification"/>
    <property type="evidence" value="ECO:0007669"/>
    <property type="project" value="InterPro"/>
</dbReference>
<dbReference type="SUPFAM" id="SSF51713">
    <property type="entry name" value="tRNA-guanine transglycosylase"/>
    <property type="match status" value="1"/>
</dbReference>
<feature type="domain" description="tRNA-guanine(15) transglycosylase-like" evidence="2">
    <location>
        <begin position="1"/>
        <end position="89"/>
    </location>
</feature>
<dbReference type="AlphaFoldDB" id="A0A3P7P868"/>
<dbReference type="NCBIfam" id="TIGR00449">
    <property type="entry name" value="tgt_general"/>
    <property type="match status" value="1"/>
</dbReference>
<keyword evidence="4" id="KW-1185">Reference proteome</keyword>
<sequence length="111" mass="12525">MMLTPEESVGRIQASIGSDIVMQLDHVLHVLTTGEAISDATRRSIRWLDRCIKAHESQLNKQNLFAITQGALDPELRKECIGEMIKRKDQVCFFFGHSTGPLLNLFPVQTM</sequence>
<dbReference type="Proteomes" id="UP000281553">
    <property type="component" value="Unassembled WGS sequence"/>
</dbReference>
<evidence type="ECO:0000313" key="3">
    <source>
        <dbReference type="EMBL" id="VDN49780.1"/>
    </source>
</evidence>
<evidence type="ECO:0000259" key="2">
    <source>
        <dbReference type="Pfam" id="PF01702"/>
    </source>
</evidence>
<protein>
    <recommendedName>
        <fullName evidence="2">tRNA-guanine(15) transglycosylase-like domain-containing protein</fullName>
    </recommendedName>
</protein>
<accession>A0A3P7P868</accession>
<dbReference type="GO" id="GO:0008479">
    <property type="term" value="F:tRNA-guanosine(34) queuine transglycosylase activity"/>
    <property type="evidence" value="ECO:0007669"/>
    <property type="project" value="TreeGrafter"/>
</dbReference>
<organism evidence="3 4">
    <name type="scientific">Dibothriocephalus latus</name>
    <name type="common">Fish tapeworm</name>
    <name type="synonym">Diphyllobothrium latum</name>
    <dbReference type="NCBI Taxonomy" id="60516"/>
    <lineage>
        <taxon>Eukaryota</taxon>
        <taxon>Metazoa</taxon>
        <taxon>Spiralia</taxon>
        <taxon>Lophotrochozoa</taxon>
        <taxon>Platyhelminthes</taxon>
        <taxon>Cestoda</taxon>
        <taxon>Eucestoda</taxon>
        <taxon>Diphyllobothriidea</taxon>
        <taxon>Diphyllobothriidae</taxon>
        <taxon>Dibothriocephalus</taxon>
    </lineage>
</organism>
<dbReference type="InterPro" id="IPR036511">
    <property type="entry name" value="TGT-like_sf"/>
</dbReference>